<keyword evidence="6" id="KW-0963">Cytoplasm</keyword>
<sequence>MKIGFIGLGNMAGTICQGLIKSDFIDGSEVYGYDINSQQLMMFEQDFGIHVCSSEQDVVKNCDYLVMGVKPNVVESVISKIKSVIDQQVIVSIVAGYGNDKYEELLPGTHHLTIMPNTPAKVLEGTTLFEKDNTLTAEELNYVQTMFESIGEVYLIENYQMVAGGALSGCGPAFVYMFIEALADGAVLNGLPRDLAYKLASQTVLGSAKMVKETQLHPGILKDQVCSPGGITIQGVKALEENNFRNAVMEAIDRSKK</sequence>
<feature type="domain" description="Pyrroline-5-carboxylate reductase dimerisation" evidence="11">
    <location>
        <begin position="160"/>
        <end position="256"/>
    </location>
</feature>
<evidence type="ECO:0000313" key="14">
    <source>
        <dbReference type="Proteomes" id="UP000240974"/>
    </source>
</evidence>
<dbReference type="Gene3D" id="1.10.3730.10">
    <property type="entry name" value="ProC C-terminal domain-like"/>
    <property type="match status" value="1"/>
</dbReference>
<comment type="function">
    <text evidence="5 6">Catalyzes the reduction of 1-pyrroline-5-carboxylate (PCA) to L-proline.</text>
</comment>
<evidence type="ECO:0000256" key="6">
    <source>
        <dbReference type="HAMAP-Rule" id="MF_01925"/>
    </source>
</evidence>
<dbReference type="InterPro" id="IPR000304">
    <property type="entry name" value="Pyrroline-COOH_reductase"/>
</dbReference>
<dbReference type="InterPro" id="IPR053790">
    <property type="entry name" value="P5CR-like_CS"/>
</dbReference>
<reference evidence="13 14" key="1">
    <citation type="journal article" date="2019" name="Int. J. Syst. Evol. Microbiol.">
        <title>Faecalibacillus intestinalis gen. nov., sp. nov. and Faecalibacillus faecis sp. nov., isolated from human faeces.</title>
        <authorList>
            <person name="Seo B."/>
            <person name="Jeon K."/>
            <person name="Baek I."/>
            <person name="Lee Y.M."/>
            <person name="Baek K."/>
            <person name="Ko G."/>
        </authorList>
    </citation>
    <scope>NUCLEOTIDE SEQUENCE [LARGE SCALE GENOMIC DNA]</scope>
    <source>
        <strain evidence="13 14">SNUG30099</strain>
    </source>
</reference>
<evidence type="ECO:0000313" key="12">
    <source>
        <dbReference type="EMBL" id="MCQ5062696.1"/>
    </source>
</evidence>
<dbReference type="SUPFAM" id="SSF51735">
    <property type="entry name" value="NAD(P)-binding Rossmann-fold domains"/>
    <property type="match status" value="1"/>
</dbReference>
<comment type="catalytic activity">
    <reaction evidence="6">
        <text>L-proline + NAD(+) = (S)-1-pyrroline-5-carboxylate + NADH + 2 H(+)</text>
        <dbReference type="Rhea" id="RHEA:14105"/>
        <dbReference type="ChEBI" id="CHEBI:15378"/>
        <dbReference type="ChEBI" id="CHEBI:17388"/>
        <dbReference type="ChEBI" id="CHEBI:57540"/>
        <dbReference type="ChEBI" id="CHEBI:57945"/>
        <dbReference type="ChEBI" id="CHEBI:60039"/>
        <dbReference type="EC" id="1.5.1.2"/>
    </reaction>
</comment>
<evidence type="ECO:0000256" key="4">
    <source>
        <dbReference type="ARBA" id="ARBA00023002"/>
    </source>
</evidence>
<dbReference type="Proteomes" id="UP001204814">
    <property type="component" value="Unassembled WGS sequence"/>
</dbReference>
<evidence type="ECO:0000259" key="11">
    <source>
        <dbReference type="Pfam" id="PF14748"/>
    </source>
</evidence>
<evidence type="ECO:0000256" key="5">
    <source>
        <dbReference type="ARBA" id="ARBA00058118"/>
    </source>
</evidence>
<evidence type="ECO:0000256" key="1">
    <source>
        <dbReference type="ARBA" id="ARBA00005525"/>
    </source>
</evidence>
<feature type="domain" description="Pyrroline-5-carboxylate reductase catalytic N-terminal" evidence="10">
    <location>
        <begin position="2"/>
        <end position="96"/>
    </location>
</feature>
<keyword evidence="14" id="KW-1185">Reference proteome</keyword>
<dbReference type="Pfam" id="PF14748">
    <property type="entry name" value="P5CR_dimer"/>
    <property type="match status" value="1"/>
</dbReference>
<dbReference type="PROSITE" id="PS00521">
    <property type="entry name" value="P5CR"/>
    <property type="match status" value="1"/>
</dbReference>
<keyword evidence="6 9" id="KW-0028">Amino-acid biosynthesis</keyword>
<proteinExistence type="inferred from homology"/>
<dbReference type="RefSeq" id="WP_107029559.1">
    <property type="nucleotide sequence ID" value="NZ_CAKXID010000188.1"/>
</dbReference>
<dbReference type="Proteomes" id="UP000240974">
    <property type="component" value="Unassembled WGS sequence"/>
</dbReference>
<evidence type="ECO:0000256" key="8">
    <source>
        <dbReference type="PIRSR" id="PIRSR000193-1"/>
    </source>
</evidence>
<dbReference type="Pfam" id="PF03807">
    <property type="entry name" value="F420_oxidored"/>
    <property type="match status" value="1"/>
</dbReference>
<comment type="pathway">
    <text evidence="6 9">Amino-acid biosynthesis; L-proline biosynthesis; L-proline from L-glutamate 5-semialdehyde: step 1/1.</text>
</comment>
<dbReference type="Gene3D" id="3.40.50.720">
    <property type="entry name" value="NAD(P)-binding Rossmann-like Domain"/>
    <property type="match status" value="1"/>
</dbReference>
<evidence type="ECO:0000259" key="10">
    <source>
        <dbReference type="Pfam" id="PF03807"/>
    </source>
</evidence>
<evidence type="ECO:0000256" key="7">
    <source>
        <dbReference type="NCBIfam" id="TIGR00112"/>
    </source>
</evidence>
<evidence type="ECO:0000256" key="9">
    <source>
        <dbReference type="RuleBase" id="RU003903"/>
    </source>
</evidence>
<dbReference type="EMBL" id="PYLQ01000005">
    <property type="protein sequence ID" value="PST42391.1"/>
    <property type="molecule type" value="Genomic_DNA"/>
</dbReference>
<dbReference type="PANTHER" id="PTHR11645">
    <property type="entry name" value="PYRROLINE-5-CARBOXYLATE REDUCTASE"/>
    <property type="match status" value="1"/>
</dbReference>
<dbReference type="HAMAP" id="MF_01925">
    <property type="entry name" value="P5C_reductase"/>
    <property type="match status" value="1"/>
</dbReference>
<name>A0A2T3G4M6_9FIRM</name>
<keyword evidence="2 6" id="KW-0641">Proline biosynthesis</keyword>
<dbReference type="AlphaFoldDB" id="A0A2T3G4M6"/>
<dbReference type="EC" id="1.5.1.2" evidence="6 7"/>
<dbReference type="InterPro" id="IPR029036">
    <property type="entry name" value="P5CR_dimer"/>
</dbReference>
<feature type="binding site" evidence="8">
    <location>
        <begin position="6"/>
        <end position="11"/>
    </location>
    <ligand>
        <name>NADP(+)</name>
        <dbReference type="ChEBI" id="CHEBI:58349"/>
    </ligand>
</feature>
<dbReference type="PIRSF" id="PIRSF000193">
    <property type="entry name" value="Pyrrol-5-carb_rd"/>
    <property type="match status" value="1"/>
</dbReference>
<evidence type="ECO:0000256" key="2">
    <source>
        <dbReference type="ARBA" id="ARBA00022650"/>
    </source>
</evidence>
<dbReference type="InterPro" id="IPR036291">
    <property type="entry name" value="NAD(P)-bd_dom_sf"/>
</dbReference>
<keyword evidence="3 6" id="KW-0521">NADP</keyword>
<dbReference type="NCBIfam" id="TIGR00112">
    <property type="entry name" value="proC"/>
    <property type="match status" value="1"/>
</dbReference>
<dbReference type="EMBL" id="JANGBO010000017">
    <property type="protein sequence ID" value="MCQ5062696.1"/>
    <property type="molecule type" value="Genomic_DNA"/>
</dbReference>
<reference evidence="12" key="2">
    <citation type="submission" date="2022-06" db="EMBL/GenBank/DDBJ databases">
        <title>Isolation of gut microbiota from human fecal samples.</title>
        <authorList>
            <person name="Pamer E.G."/>
            <person name="Barat B."/>
            <person name="Waligurski E."/>
            <person name="Medina S."/>
            <person name="Paddock L."/>
            <person name="Mostad J."/>
        </authorList>
    </citation>
    <scope>NUCLEOTIDE SEQUENCE</scope>
    <source>
        <strain evidence="12">DFI.6.24</strain>
    </source>
</reference>
<dbReference type="GO" id="GO:0055129">
    <property type="term" value="P:L-proline biosynthetic process"/>
    <property type="evidence" value="ECO:0007669"/>
    <property type="project" value="UniProtKB-UniRule"/>
</dbReference>
<dbReference type="UniPathway" id="UPA00098">
    <property type="reaction ID" value="UER00361"/>
</dbReference>
<comment type="similarity">
    <text evidence="1 6 9">Belongs to the pyrroline-5-carboxylate reductase family.</text>
</comment>
<keyword evidence="4 6" id="KW-0560">Oxidoreductase</keyword>
<evidence type="ECO:0000256" key="3">
    <source>
        <dbReference type="ARBA" id="ARBA00022857"/>
    </source>
</evidence>
<dbReference type="GO" id="GO:0004735">
    <property type="term" value="F:pyrroline-5-carboxylate reductase activity"/>
    <property type="evidence" value="ECO:0007669"/>
    <property type="project" value="UniProtKB-UniRule"/>
</dbReference>
<organism evidence="13 14">
    <name type="scientific">Faecalibacillus intestinalis</name>
    <dbReference type="NCBI Taxonomy" id="1982626"/>
    <lineage>
        <taxon>Bacteria</taxon>
        <taxon>Bacillati</taxon>
        <taxon>Bacillota</taxon>
        <taxon>Erysipelotrichia</taxon>
        <taxon>Erysipelotrichales</taxon>
        <taxon>Coprobacillaceae</taxon>
        <taxon>Faecalibacillus</taxon>
    </lineage>
</organism>
<dbReference type="FunFam" id="1.10.3730.10:FF:000001">
    <property type="entry name" value="Pyrroline-5-carboxylate reductase"/>
    <property type="match status" value="1"/>
</dbReference>
<dbReference type="InterPro" id="IPR008927">
    <property type="entry name" value="6-PGluconate_DH-like_C_sf"/>
</dbReference>
<comment type="catalytic activity">
    <reaction evidence="6 9">
        <text>L-proline + NADP(+) = (S)-1-pyrroline-5-carboxylate + NADPH + 2 H(+)</text>
        <dbReference type="Rhea" id="RHEA:14109"/>
        <dbReference type="ChEBI" id="CHEBI:15378"/>
        <dbReference type="ChEBI" id="CHEBI:17388"/>
        <dbReference type="ChEBI" id="CHEBI:57783"/>
        <dbReference type="ChEBI" id="CHEBI:58349"/>
        <dbReference type="ChEBI" id="CHEBI:60039"/>
        <dbReference type="EC" id="1.5.1.2"/>
    </reaction>
</comment>
<dbReference type="PANTHER" id="PTHR11645:SF0">
    <property type="entry name" value="PYRROLINE-5-CARBOXYLATE REDUCTASE 3"/>
    <property type="match status" value="1"/>
</dbReference>
<comment type="caution">
    <text evidence="13">The sequence shown here is derived from an EMBL/GenBank/DDBJ whole genome shotgun (WGS) entry which is preliminary data.</text>
</comment>
<dbReference type="GO" id="GO:0005737">
    <property type="term" value="C:cytoplasm"/>
    <property type="evidence" value="ECO:0007669"/>
    <property type="project" value="UniProtKB-SubCell"/>
</dbReference>
<accession>A0A2T3G4M6</accession>
<comment type="subcellular location">
    <subcellularLocation>
        <location evidence="6">Cytoplasm</location>
    </subcellularLocation>
</comment>
<dbReference type="InterPro" id="IPR028939">
    <property type="entry name" value="P5C_Rdtase_cat_N"/>
</dbReference>
<dbReference type="SUPFAM" id="SSF48179">
    <property type="entry name" value="6-phosphogluconate dehydrogenase C-terminal domain-like"/>
    <property type="match status" value="1"/>
</dbReference>
<evidence type="ECO:0000313" key="13">
    <source>
        <dbReference type="EMBL" id="PST42391.1"/>
    </source>
</evidence>
<gene>
    <name evidence="6 13" type="primary">proC</name>
    <name evidence="13" type="ORF">C7U54_05425</name>
    <name evidence="12" type="ORF">NE542_12800</name>
</gene>
<protein>
    <recommendedName>
        <fullName evidence="6 7">Pyrroline-5-carboxylate reductase</fullName>
        <shortName evidence="6">P5C reductase</shortName>
        <shortName evidence="6">P5CR</shortName>
        <ecNumber evidence="6 7">1.5.1.2</ecNumber>
    </recommendedName>
    <alternativeName>
        <fullName evidence="6">PCA reductase</fullName>
    </alternativeName>
</protein>